<evidence type="ECO:0000259" key="2">
    <source>
        <dbReference type="Pfam" id="PF16537"/>
    </source>
</evidence>
<organism evidence="3 4">
    <name type="scientific">Alishewanella maricola</name>
    <dbReference type="NCBI Taxonomy" id="2795740"/>
    <lineage>
        <taxon>Bacteria</taxon>
        <taxon>Pseudomonadati</taxon>
        <taxon>Pseudomonadota</taxon>
        <taxon>Gammaproteobacteria</taxon>
        <taxon>Alteromonadales</taxon>
        <taxon>Alteromonadaceae</taxon>
        <taxon>Alishewanella</taxon>
    </lineage>
</organism>
<sequence length="236" mass="25641">MSILMDALKQQQPAPQVPSTFWRNVAISLALILATTLGFVAGYMLLASKQSPSDVTQPAALIPEAAQPAGPALIAKTLETKAVEAPVVATTEPEPAAEPERFAPEPQVVTVTANTPQAEPVNEPEISAELRERFASALAETAGNPRSASNNLTTHSAPAQDIAMLDLTLQRQLPKLRFEAHVFATQPAQRWVKVNGKSLQEGQWITADVRLREITPQYVLLEFGQQLFSMRALSEW</sequence>
<keyword evidence="1" id="KW-0812">Transmembrane</keyword>
<dbReference type="InterPro" id="IPR032389">
    <property type="entry name" value="GspB_C"/>
</dbReference>
<gene>
    <name evidence="3" type="ORF">JAO78_012670</name>
</gene>
<keyword evidence="1" id="KW-0472">Membrane</keyword>
<comment type="caution">
    <text evidence="3">The sequence shown here is derived from an EMBL/GenBank/DDBJ whole genome shotgun (WGS) entry which is preliminary data.</text>
</comment>
<dbReference type="EMBL" id="JAEINI020000009">
    <property type="protein sequence ID" value="MCB5227665.1"/>
    <property type="molecule type" value="Genomic_DNA"/>
</dbReference>
<feature type="transmembrane region" description="Helical" evidence="1">
    <location>
        <begin position="21"/>
        <end position="46"/>
    </location>
</feature>
<name>A0ABS8C5Q4_9ALTE</name>
<accession>A0ABS8C5Q4</accession>
<evidence type="ECO:0000313" key="4">
    <source>
        <dbReference type="Proteomes" id="UP000633814"/>
    </source>
</evidence>
<reference evidence="3 4" key="1">
    <citation type="submission" date="2021-10" db="EMBL/GenBank/DDBJ databases">
        <title>Alishewanella koreense sp. nov. isolated from seawater of southwestern coast in South Korea and the proposal for the reclassification of Rheinheimera perlucida and Rheinheimera tuosuensis as Arsukibacterium perlucida and Arsukibacterium tuosuensis.</title>
        <authorList>
            <person name="Kim K.H."/>
            <person name="Ruan W."/>
            <person name="Kim K.R."/>
            <person name="Baek J.H."/>
            <person name="Jeon C.O."/>
        </authorList>
    </citation>
    <scope>NUCLEOTIDE SEQUENCE [LARGE SCALE GENOMIC DNA]</scope>
    <source>
        <strain evidence="3 4">16-MA</strain>
    </source>
</reference>
<keyword evidence="4" id="KW-1185">Reference proteome</keyword>
<dbReference type="RefSeq" id="WP_226751729.1">
    <property type="nucleotide sequence ID" value="NZ_JAEINI020000009.1"/>
</dbReference>
<proteinExistence type="predicted"/>
<keyword evidence="1" id="KW-1133">Transmembrane helix</keyword>
<feature type="domain" description="Type II secretion system protein GspB C-terminal" evidence="2">
    <location>
        <begin position="173"/>
        <end position="232"/>
    </location>
</feature>
<evidence type="ECO:0000256" key="1">
    <source>
        <dbReference type="SAM" id="Phobius"/>
    </source>
</evidence>
<dbReference type="Pfam" id="PF16537">
    <property type="entry name" value="T2SSB"/>
    <property type="match status" value="1"/>
</dbReference>
<dbReference type="Proteomes" id="UP000633814">
    <property type="component" value="Unassembled WGS sequence"/>
</dbReference>
<evidence type="ECO:0000313" key="3">
    <source>
        <dbReference type="EMBL" id="MCB5227665.1"/>
    </source>
</evidence>
<protein>
    <submittedName>
        <fullName evidence="3">General secretion pathway protein GspB</fullName>
    </submittedName>
</protein>